<evidence type="ECO:0000259" key="12">
    <source>
        <dbReference type="PROSITE" id="PS50011"/>
    </source>
</evidence>
<feature type="binding site" evidence="10">
    <location>
        <position position="34"/>
    </location>
    <ligand>
        <name>ATP</name>
        <dbReference type="ChEBI" id="CHEBI:30616"/>
    </ligand>
</feature>
<dbReference type="GO" id="GO:0008024">
    <property type="term" value="C:cyclin/CDK positive transcription elongation factor complex"/>
    <property type="evidence" value="ECO:0007669"/>
    <property type="project" value="TreeGrafter"/>
</dbReference>
<evidence type="ECO:0000256" key="2">
    <source>
        <dbReference type="ARBA" id="ARBA00012425"/>
    </source>
</evidence>
<protein>
    <recommendedName>
        <fullName evidence="2">cyclin-dependent kinase</fullName>
        <ecNumber evidence="2">2.7.11.22</ecNumber>
    </recommendedName>
</protein>
<comment type="catalytic activity">
    <reaction evidence="8">
        <text>L-threonyl-[protein] + ATP = O-phospho-L-threonyl-[protein] + ADP + H(+)</text>
        <dbReference type="Rhea" id="RHEA:46608"/>
        <dbReference type="Rhea" id="RHEA-COMP:11060"/>
        <dbReference type="Rhea" id="RHEA-COMP:11605"/>
        <dbReference type="ChEBI" id="CHEBI:15378"/>
        <dbReference type="ChEBI" id="CHEBI:30013"/>
        <dbReference type="ChEBI" id="CHEBI:30616"/>
        <dbReference type="ChEBI" id="CHEBI:61977"/>
        <dbReference type="ChEBI" id="CHEBI:456216"/>
        <dbReference type="EC" id="2.7.11.22"/>
    </reaction>
</comment>
<dbReference type="Gene3D" id="1.10.510.10">
    <property type="entry name" value="Transferase(Phosphotransferase) domain 1"/>
    <property type="match status" value="1"/>
</dbReference>
<accession>A0A6G1I523</accession>
<dbReference type="GO" id="GO:0008353">
    <property type="term" value="F:RNA polymerase II CTD heptapeptide repeat kinase activity"/>
    <property type="evidence" value="ECO:0007669"/>
    <property type="project" value="TreeGrafter"/>
</dbReference>
<keyword evidence="6 13" id="KW-0418">Kinase</keyword>
<organism evidence="13 14">
    <name type="scientific">Trichodelitschia bisporula</name>
    <dbReference type="NCBI Taxonomy" id="703511"/>
    <lineage>
        <taxon>Eukaryota</taxon>
        <taxon>Fungi</taxon>
        <taxon>Dikarya</taxon>
        <taxon>Ascomycota</taxon>
        <taxon>Pezizomycotina</taxon>
        <taxon>Dothideomycetes</taxon>
        <taxon>Dothideomycetes incertae sedis</taxon>
        <taxon>Phaeotrichales</taxon>
        <taxon>Phaeotrichaceae</taxon>
        <taxon>Trichodelitschia</taxon>
    </lineage>
</organism>
<dbReference type="AlphaFoldDB" id="A0A6G1I523"/>
<dbReference type="InterPro" id="IPR017441">
    <property type="entry name" value="Protein_kinase_ATP_BS"/>
</dbReference>
<dbReference type="Pfam" id="PF00069">
    <property type="entry name" value="Pkinase"/>
    <property type="match status" value="1"/>
</dbReference>
<dbReference type="InterPro" id="IPR008271">
    <property type="entry name" value="Ser/Thr_kinase_AS"/>
</dbReference>
<keyword evidence="14" id="KW-1185">Reference proteome</keyword>
<evidence type="ECO:0000256" key="6">
    <source>
        <dbReference type="ARBA" id="ARBA00022777"/>
    </source>
</evidence>
<evidence type="ECO:0000313" key="14">
    <source>
        <dbReference type="Proteomes" id="UP000799640"/>
    </source>
</evidence>
<dbReference type="PANTHER" id="PTHR24056">
    <property type="entry name" value="CELL DIVISION PROTEIN KINASE"/>
    <property type="match status" value="1"/>
</dbReference>
<dbReference type="OrthoDB" id="204883at2759"/>
<dbReference type="InterPro" id="IPR050108">
    <property type="entry name" value="CDK"/>
</dbReference>
<evidence type="ECO:0000256" key="5">
    <source>
        <dbReference type="ARBA" id="ARBA00022741"/>
    </source>
</evidence>
<dbReference type="EC" id="2.7.11.22" evidence="2"/>
<keyword evidence="5 10" id="KW-0547">Nucleotide-binding</keyword>
<keyword evidence="7 10" id="KW-0067">ATP-binding</keyword>
<dbReference type="PROSITE" id="PS50011">
    <property type="entry name" value="PROTEIN_KINASE_DOM"/>
    <property type="match status" value="1"/>
</dbReference>
<evidence type="ECO:0000256" key="3">
    <source>
        <dbReference type="ARBA" id="ARBA00022527"/>
    </source>
</evidence>
<dbReference type="SUPFAM" id="SSF56112">
    <property type="entry name" value="Protein kinase-like (PK-like)"/>
    <property type="match status" value="1"/>
</dbReference>
<dbReference type="InterPro" id="IPR000719">
    <property type="entry name" value="Prot_kinase_dom"/>
</dbReference>
<dbReference type="GO" id="GO:0032968">
    <property type="term" value="P:positive regulation of transcription elongation by RNA polymerase II"/>
    <property type="evidence" value="ECO:0007669"/>
    <property type="project" value="TreeGrafter"/>
</dbReference>
<dbReference type="GO" id="GO:0005524">
    <property type="term" value="F:ATP binding"/>
    <property type="evidence" value="ECO:0007669"/>
    <property type="project" value="UniProtKB-UniRule"/>
</dbReference>
<dbReference type="Proteomes" id="UP000799640">
    <property type="component" value="Unassembled WGS sequence"/>
</dbReference>
<evidence type="ECO:0000256" key="8">
    <source>
        <dbReference type="ARBA" id="ARBA00047811"/>
    </source>
</evidence>
<dbReference type="PROSITE" id="PS00108">
    <property type="entry name" value="PROTEIN_KINASE_ST"/>
    <property type="match status" value="1"/>
</dbReference>
<reference evidence="13" key="1">
    <citation type="journal article" date="2020" name="Stud. Mycol.">
        <title>101 Dothideomycetes genomes: a test case for predicting lifestyles and emergence of pathogens.</title>
        <authorList>
            <person name="Haridas S."/>
            <person name="Albert R."/>
            <person name="Binder M."/>
            <person name="Bloem J."/>
            <person name="Labutti K."/>
            <person name="Salamov A."/>
            <person name="Andreopoulos B."/>
            <person name="Baker S."/>
            <person name="Barry K."/>
            <person name="Bills G."/>
            <person name="Bluhm B."/>
            <person name="Cannon C."/>
            <person name="Castanera R."/>
            <person name="Culley D."/>
            <person name="Daum C."/>
            <person name="Ezra D."/>
            <person name="Gonzalez J."/>
            <person name="Henrissat B."/>
            <person name="Kuo A."/>
            <person name="Liang C."/>
            <person name="Lipzen A."/>
            <person name="Lutzoni F."/>
            <person name="Magnuson J."/>
            <person name="Mondo S."/>
            <person name="Nolan M."/>
            <person name="Ohm R."/>
            <person name="Pangilinan J."/>
            <person name="Park H.-J."/>
            <person name="Ramirez L."/>
            <person name="Alfaro M."/>
            <person name="Sun H."/>
            <person name="Tritt A."/>
            <person name="Yoshinaga Y."/>
            <person name="Zwiers L.-H."/>
            <person name="Turgeon B."/>
            <person name="Goodwin S."/>
            <person name="Spatafora J."/>
            <person name="Crous P."/>
            <person name="Grigoriev I."/>
        </authorList>
    </citation>
    <scope>NUCLEOTIDE SEQUENCE</scope>
    <source>
        <strain evidence="13">CBS 262.69</strain>
    </source>
</reference>
<evidence type="ECO:0000256" key="11">
    <source>
        <dbReference type="RuleBase" id="RU000304"/>
    </source>
</evidence>
<dbReference type="PROSITE" id="PS00107">
    <property type="entry name" value="PROTEIN_KINASE_ATP"/>
    <property type="match status" value="1"/>
</dbReference>
<feature type="non-terminal residue" evidence="13">
    <location>
        <position position="308"/>
    </location>
</feature>
<evidence type="ECO:0000256" key="9">
    <source>
        <dbReference type="ARBA" id="ARBA00048367"/>
    </source>
</evidence>
<comment type="similarity">
    <text evidence="1">Belongs to the protein kinase superfamily. CMGC Ser/Thr protein kinase family. CDC2/CDKX subfamily.</text>
</comment>
<feature type="non-terminal residue" evidence="13">
    <location>
        <position position="1"/>
    </location>
</feature>
<evidence type="ECO:0000256" key="1">
    <source>
        <dbReference type="ARBA" id="ARBA00006485"/>
    </source>
</evidence>
<keyword evidence="3 11" id="KW-0723">Serine/threonine-protein kinase</keyword>
<dbReference type="EMBL" id="ML996690">
    <property type="protein sequence ID" value="KAF2403157.1"/>
    <property type="molecule type" value="Genomic_DNA"/>
</dbReference>
<dbReference type="SMART" id="SM00220">
    <property type="entry name" value="S_TKc"/>
    <property type="match status" value="1"/>
</dbReference>
<sequence>YHKESGNSSVIGYGTYGKVFKAVDVYTGKAVALKRLRLDTERDGFPITAAREMQILKFLDTLKSTQVITLIEVLYEERTGVRPPDCVMVFEYMPHDLTGLMSHPSHTLTSAEKKHLSLQLISALDFIHGHNIMHRDVKAANILVNDKGLIKLADFGLARRFEPDGHPNFTNRVVTIWYRAPELLYGSPNYTVQIDFWAAACVMIEIFTGAAIFPGNGKEQNQMIKLWELLGWPTEETWPGVSQLPWYFLVRPKVPYNSCFAEKYRSKVSPELLNLFTWMFTYDPKQRPNAAQIMKHPFFTTEQPRPEQ</sequence>
<comment type="catalytic activity">
    <reaction evidence="9">
        <text>L-seryl-[protein] + ATP = O-phospho-L-seryl-[protein] + ADP + H(+)</text>
        <dbReference type="Rhea" id="RHEA:17989"/>
        <dbReference type="Rhea" id="RHEA-COMP:9863"/>
        <dbReference type="Rhea" id="RHEA-COMP:11604"/>
        <dbReference type="ChEBI" id="CHEBI:15378"/>
        <dbReference type="ChEBI" id="CHEBI:29999"/>
        <dbReference type="ChEBI" id="CHEBI:30616"/>
        <dbReference type="ChEBI" id="CHEBI:83421"/>
        <dbReference type="ChEBI" id="CHEBI:456216"/>
        <dbReference type="EC" id="2.7.11.22"/>
    </reaction>
</comment>
<evidence type="ECO:0000256" key="4">
    <source>
        <dbReference type="ARBA" id="ARBA00022679"/>
    </source>
</evidence>
<proteinExistence type="inferred from homology"/>
<dbReference type="GO" id="GO:0030332">
    <property type="term" value="F:cyclin binding"/>
    <property type="evidence" value="ECO:0007669"/>
    <property type="project" value="TreeGrafter"/>
</dbReference>
<dbReference type="FunFam" id="1.10.510.10:FF:000624">
    <property type="entry name" value="Mitogen-activated protein kinase"/>
    <property type="match status" value="1"/>
</dbReference>
<feature type="domain" description="Protein kinase" evidence="12">
    <location>
        <begin position="5"/>
        <end position="299"/>
    </location>
</feature>
<name>A0A6G1I523_9PEZI</name>
<keyword evidence="4" id="KW-0808">Transferase</keyword>
<evidence type="ECO:0000313" key="13">
    <source>
        <dbReference type="EMBL" id="KAF2403157.1"/>
    </source>
</evidence>
<gene>
    <name evidence="13" type="ORF">EJ06DRAFT_463597</name>
</gene>
<dbReference type="InterPro" id="IPR011009">
    <property type="entry name" value="Kinase-like_dom_sf"/>
</dbReference>
<evidence type="ECO:0000256" key="10">
    <source>
        <dbReference type="PROSITE-ProRule" id="PRU10141"/>
    </source>
</evidence>
<evidence type="ECO:0000256" key="7">
    <source>
        <dbReference type="ARBA" id="ARBA00022840"/>
    </source>
</evidence>
<dbReference type="GO" id="GO:0004693">
    <property type="term" value="F:cyclin-dependent protein serine/threonine kinase activity"/>
    <property type="evidence" value="ECO:0007669"/>
    <property type="project" value="UniProtKB-EC"/>
</dbReference>
<dbReference type="Gene3D" id="3.30.200.20">
    <property type="entry name" value="Phosphorylase Kinase, domain 1"/>
    <property type="match status" value="1"/>
</dbReference>
<dbReference type="PANTHER" id="PTHR24056:SF546">
    <property type="entry name" value="CYCLIN-DEPENDENT KINASE 12"/>
    <property type="match status" value="1"/>
</dbReference>